<dbReference type="InterPro" id="IPR011333">
    <property type="entry name" value="SKP1/BTB/POZ_sf"/>
</dbReference>
<dbReference type="GO" id="GO:0003677">
    <property type="term" value="F:DNA binding"/>
    <property type="evidence" value="ECO:0007669"/>
    <property type="project" value="UniProtKB-UniRule"/>
</dbReference>
<evidence type="ECO:0000313" key="9">
    <source>
        <dbReference type="RefSeq" id="XP_014473816.1"/>
    </source>
</evidence>
<dbReference type="CTD" id="38007"/>
<dbReference type="InterPro" id="IPR009057">
    <property type="entry name" value="Homeodomain-like_sf"/>
</dbReference>
<feature type="domain" description="BTB" evidence="6">
    <location>
        <begin position="29"/>
        <end position="94"/>
    </location>
</feature>
<keyword evidence="3 4" id="KW-0539">Nucleus</keyword>
<feature type="region of interest" description="Disordered" evidence="5">
    <location>
        <begin position="215"/>
        <end position="348"/>
    </location>
</feature>
<dbReference type="OrthoDB" id="10261408at2759"/>
<feature type="compositionally biased region" description="Basic and acidic residues" evidence="5">
    <location>
        <begin position="191"/>
        <end position="200"/>
    </location>
</feature>
<feature type="compositionally biased region" description="Basic residues" evidence="5">
    <location>
        <begin position="757"/>
        <end position="766"/>
    </location>
</feature>
<feature type="compositionally biased region" description="Basic residues" evidence="5">
    <location>
        <begin position="219"/>
        <end position="228"/>
    </location>
</feature>
<dbReference type="GeneID" id="106743970"/>
<dbReference type="AlphaFoldDB" id="A0A6P3X607"/>
<feature type="region of interest" description="Disordered" evidence="5">
    <location>
        <begin position="176"/>
        <end position="202"/>
    </location>
</feature>
<dbReference type="Pfam" id="PF00651">
    <property type="entry name" value="BTB"/>
    <property type="match status" value="1"/>
</dbReference>
<evidence type="ECO:0000256" key="5">
    <source>
        <dbReference type="SAM" id="MobiDB-lite"/>
    </source>
</evidence>
<feature type="compositionally biased region" description="Low complexity" evidence="5">
    <location>
        <begin position="262"/>
        <end position="282"/>
    </location>
</feature>
<feature type="compositionally biased region" description="Low complexity" evidence="5">
    <location>
        <begin position="176"/>
        <end position="188"/>
    </location>
</feature>
<dbReference type="CDD" id="cd18315">
    <property type="entry name" value="BTB_POZ_BAB-like"/>
    <property type="match status" value="1"/>
</dbReference>
<dbReference type="GO" id="GO:0006357">
    <property type="term" value="P:regulation of transcription by RNA polymerase II"/>
    <property type="evidence" value="ECO:0007669"/>
    <property type="project" value="TreeGrafter"/>
</dbReference>
<keyword evidence="2 4" id="KW-0238">DNA-binding</keyword>
<evidence type="ECO:0000313" key="8">
    <source>
        <dbReference type="Proteomes" id="UP000515204"/>
    </source>
</evidence>
<dbReference type="PANTHER" id="PTHR23110:SF81">
    <property type="entry name" value="BTB-PROTEIN-VII, ISOFORM F-RELATED"/>
    <property type="match status" value="1"/>
</dbReference>
<feature type="compositionally biased region" description="Gly residues" evidence="5">
    <location>
        <begin position="713"/>
        <end position="728"/>
    </location>
</feature>
<feature type="compositionally biased region" description="Low complexity" evidence="5">
    <location>
        <begin position="427"/>
        <end position="449"/>
    </location>
</feature>
<gene>
    <name evidence="9" type="primary">LOC106743970</name>
</gene>
<dbReference type="SUPFAM" id="SSF54695">
    <property type="entry name" value="POZ domain"/>
    <property type="match status" value="1"/>
</dbReference>
<evidence type="ECO:0000256" key="1">
    <source>
        <dbReference type="ARBA" id="ARBA00004123"/>
    </source>
</evidence>
<dbReference type="PROSITE" id="PS50097">
    <property type="entry name" value="BTB"/>
    <property type="match status" value="1"/>
</dbReference>
<dbReference type="Proteomes" id="UP000515204">
    <property type="component" value="Unplaced"/>
</dbReference>
<name>A0A6P3X607_DINQU</name>
<feature type="region of interest" description="Disordered" evidence="5">
    <location>
        <begin position="399"/>
        <end position="449"/>
    </location>
</feature>
<reference evidence="9" key="1">
    <citation type="submission" date="2025-08" db="UniProtKB">
        <authorList>
            <consortium name="RefSeq"/>
        </authorList>
    </citation>
    <scope>IDENTIFICATION</scope>
</reference>
<dbReference type="GO" id="GO:0005634">
    <property type="term" value="C:nucleus"/>
    <property type="evidence" value="ECO:0007669"/>
    <property type="project" value="UniProtKB-SubCell"/>
</dbReference>
<dbReference type="PANTHER" id="PTHR23110">
    <property type="entry name" value="BTB DOMAIN TRANSCRIPTION FACTOR"/>
    <property type="match status" value="1"/>
</dbReference>
<evidence type="ECO:0000256" key="3">
    <source>
        <dbReference type="ARBA" id="ARBA00023242"/>
    </source>
</evidence>
<feature type="region of interest" description="Disordered" evidence="5">
    <location>
        <begin position="504"/>
        <end position="557"/>
    </location>
</feature>
<keyword evidence="8" id="KW-1185">Reference proteome</keyword>
<evidence type="ECO:0000256" key="2">
    <source>
        <dbReference type="ARBA" id="ARBA00023125"/>
    </source>
</evidence>
<protein>
    <submittedName>
        <fullName evidence="9">Protein jim lovell</fullName>
    </submittedName>
</protein>
<feature type="compositionally biased region" description="Low complexity" evidence="5">
    <location>
        <begin position="769"/>
        <end position="785"/>
    </location>
</feature>
<evidence type="ECO:0000259" key="6">
    <source>
        <dbReference type="PROSITE" id="PS50097"/>
    </source>
</evidence>
<proteinExistence type="predicted"/>
<feature type="domain" description="HTH psq-type" evidence="7">
    <location>
        <begin position="547"/>
        <end position="599"/>
    </location>
</feature>
<sequence length="785" mass="84230">MSHYSLRWNNHQSHILQAFEALLHSEVLVDVTLVCAESSLRAHKVVLSACSPFFRRIFAEHPCKHPVIVLKDFTGHDVAALIDFMYRGEVRVGHEELPGLIRAAESLQVRGLSDPILTPADPILASADPRMSSPPETPSLLGEPPTPEGARQDSPEEDDNASENTPKELAAVAAATTAALPNPTTTTTFHSTRDHRDSRIPLKLSYQTIREICGSSLMPRRKQARPRRRSGELVQTVPQDLSRNHTQNSSPSPGCLNLSASQQHQQAQQEQPQQPQFHQQQPSGNAQTHHHQHQQRHQEDIAENLSMKRSASPSGLDRHRKTMKTEGSETASSPRCSPLTGSNLLHPDGPIQDVSTAAAVVAAAASVAGLPPISTLSLTSPHHHSEYLTSLGQLAAQWLPGHPQGQLPPPPPPSHLAREGSPHVSVRSHPFQQQQQQRQDSPLPPRRSSVAAMFPTLDGVPGLGAGLFPHASSLERGGSLLADLHADFKASEALHGLFGAGGLSAHHSPLSNKKPKKYRGNGDTPRRWSDPTARGLPMDRPKGQHSAPRGGPPRSWTNAELTEALQQVWNKKMTTSQASRIFGIPYNSLLMYVRGKYGKSLKLEQLRRDCTGSGTSNPEYMNAVNNNVKAVQQSAQLGHGLAALPPTHPADDAASFHHHTLLGGNLPQGFYPDFAAGSFPMPVNMVHLLPPSEQKGFDSSGNPGCGSGGVGAAGAGGGGSSSGGGGSSGNSAGDIATSQSSRTPSPLQDDEQQQQQHHPHHHHHHHESSLQSQSAPALLQHNGSD</sequence>
<dbReference type="InterPro" id="IPR000210">
    <property type="entry name" value="BTB/POZ_dom"/>
</dbReference>
<accession>A0A6P3X607</accession>
<evidence type="ECO:0000256" key="4">
    <source>
        <dbReference type="PROSITE-ProRule" id="PRU00320"/>
    </source>
</evidence>
<dbReference type="Gene3D" id="1.10.10.60">
    <property type="entry name" value="Homeodomain-like"/>
    <property type="match status" value="1"/>
</dbReference>
<dbReference type="SUPFAM" id="SSF46689">
    <property type="entry name" value="Homeodomain-like"/>
    <property type="match status" value="1"/>
</dbReference>
<feature type="compositionally biased region" description="Polar residues" evidence="5">
    <location>
        <begin position="328"/>
        <end position="343"/>
    </location>
</feature>
<evidence type="ECO:0000259" key="7">
    <source>
        <dbReference type="PROSITE" id="PS50960"/>
    </source>
</evidence>
<dbReference type="Pfam" id="PF05225">
    <property type="entry name" value="HTH_psq"/>
    <property type="match status" value="1"/>
</dbReference>
<feature type="region of interest" description="Disordered" evidence="5">
    <location>
        <begin position="713"/>
        <end position="785"/>
    </location>
</feature>
<dbReference type="Gene3D" id="3.30.710.10">
    <property type="entry name" value="Potassium Channel Kv1.1, Chain A"/>
    <property type="match status" value="1"/>
</dbReference>
<organism evidence="8 9">
    <name type="scientific">Dinoponera quadriceps</name>
    <name type="common">South American ant</name>
    <dbReference type="NCBI Taxonomy" id="609295"/>
    <lineage>
        <taxon>Eukaryota</taxon>
        <taxon>Metazoa</taxon>
        <taxon>Ecdysozoa</taxon>
        <taxon>Arthropoda</taxon>
        <taxon>Hexapoda</taxon>
        <taxon>Insecta</taxon>
        <taxon>Pterygota</taxon>
        <taxon>Neoptera</taxon>
        <taxon>Endopterygota</taxon>
        <taxon>Hymenoptera</taxon>
        <taxon>Apocrita</taxon>
        <taxon>Aculeata</taxon>
        <taxon>Formicoidea</taxon>
        <taxon>Formicidae</taxon>
        <taxon>Ponerinae</taxon>
        <taxon>Ponerini</taxon>
        <taxon>Dinoponera</taxon>
    </lineage>
</organism>
<dbReference type="KEGG" id="dqu:106743970"/>
<feature type="region of interest" description="Disordered" evidence="5">
    <location>
        <begin position="120"/>
        <end position="164"/>
    </location>
</feature>
<dbReference type="SMART" id="SM00225">
    <property type="entry name" value="BTB"/>
    <property type="match status" value="1"/>
</dbReference>
<feature type="compositionally biased region" description="Polar residues" evidence="5">
    <location>
        <begin position="236"/>
        <end position="252"/>
    </location>
</feature>
<dbReference type="RefSeq" id="XP_014473816.1">
    <property type="nucleotide sequence ID" value="XM_014618330.1"/>
</dbReference>
<dbReference type="InterPro" id="IPR007889">
    <property type="entry name" value="HTH_Psq"/>
</dbReference>
<dbReference type="PROSITE" id="PS50960">
    <property type="entry name" value="HTH_PSQ"/>
    <property type="match status" value="1"/>
</dbReference>
<dbReference type="FunFam" id="1.10.10.60:FF:000019">
    <property type="entry name" value="Ligand-dependent corepressor isoform 1"/>
    <property type="match status" value="1"/>
</dbReference>
<comment type="subcellular location">
    <subcellularLocation>
        <location evidence="1 4">Nucleus</location>
    </subcellularLocation>
</comment>
<dbReference type="InterPro" id="IPR051095">
    <property type="entry name" value="Dros_DevTransReg"/>
</dbReference>
<feature type="DNA-binding region" description="H-T-H motif" evidence="4">
    <location>
        <begin position="575"/>
        <end position="595"/>
    </location>
</feature>